<dbReference type="GO" id="GO:0005634">
    <property type="term" value="C:nucleus"/>
    <property type="evidence" value="ECO:0007669"/>
    <property type="project" value="TreeGrafter"/>
</dbReference>
<comment type="caution">
    <text evidence="5">The sequence shown here is derived from an EMBL/GenBank/DDBJ whole genome shotgun (WGS) entry which is preliminary data.</text>
</comment>
<dbReference type="InterPro" id="IPR027038">
    <property type="entry name" value="RanGap"/>
</dbReference>
<protein>
    <submittedName>
        <fullName evidence="5">Uncharacterized protein</fullName>
    </submittedName>
</protein>
<dbReference type="SUPFAM" id="SSF52047">
    <property type="entry name" value="RNI-like"/>
    <property type="match status" value="1"/>
</dbReference>
<organism evidence="5 6">
    <name type="scientific">Triparma laevis f. longispina</name>
    <dbReference type="NCBI Taxonomy" id="1714387"/>
    <lineage>
        <taxon>Eukaryota</taxon>
        <taxon>Sar</taxon>
        <taxon>Stramenopiles</taxon>
        <taxon>Ochrophyta</taxon>
        <taxon>Bolidophyceae</taxon>
        <taxon>Parmales</taxon>
        <taxon>Triparmaceae</taxon>
        <taxon>Triparma</taxon>
    </lineage>
</organism>
<feature type="compositionally biased region" description="Basic residues" evidence="4">
    <location>
        <begin position="644"/>
        <end position="654"/>
    </location>
</feature>
<dbReference type="GO" id="GO:0048471">
    <property type="term" value="C:perinuclear region of cytoplasm"/>
    <property type="evidence" value="ECO:0007669"/>
    <property type="project" value="TreeGrafter"/>
</dbReference>
<feature type="compositionally biased region" description="Basic and acidic residues" evidence="4">
    <location>
        <begin position="609"/>
        <end position="626"/>
    </location>
</feature>
<evidence type="ECO:0000313" key="6">
    <source>
        <dbReference type="Proteomes" id="UP001165122"/>
    </source>
</evidence>
<evidence type="ECO:0000256" key="4">
    <source>
        <dbReference type="SAM" id="MobiDB-lite"/>
    </source>
</evidence>
<feature type="compositionally biased region" description="Basic and acidic residues" evidence="4">
    <location>
        <begin position="544"/>
        <end position="557"/>
    </location>
</feature>
<dbReference type="SMART" id="SM00368">
    <property type="entry name" value="LRR_RI"/>
    <property type="match status" value="6"/>
</dbReference>
<feature type="region of interest" description="Disordered" evidence="4">
    <location>
        <begin position="526"/>
        <end position="654"/>
    </location>
</feature>
<dbReference type="GO" id="GO:0031267">
    <property type="term" value="F:small GTPase binding"/>
    <property type="evidence" value="ECO:0007669"/>
    <property type="project" value="TreeGrafter"/>
</dbReference>
<feature type="region of interest" description="Disordered" evidence="4">
    <location>
        <begin position="457"/>
        <end position="501"/>
    </location>
</feature>
<feature type="compositionally biased region" description="Acidic residues" evidence="4">
    <location>
        <begin position="483"/>
        <end position="493"/>
    </location>
</feature>
<dbReference type="AlphaFoldDB" id="A0A9W7EAN1"/>
<feature type="compositionally biased region" description="Basic and acidic residues" evidence="4">
    <location>
        <begin position="676"/>
        <end position="687"/>
    </location>
</feature>
<feature type="region of interest" description="Disordered" evidence="4">
    <location>
        <begin position="672"/>
        <end position="696"/>
    </location>
</feature>
<dbReference type="EMBL" id="BRXW01000634">
    <property type="protein sequence ID" value="GMH71150.1"/>
    <property type="molecule type" value="Genomic_DNA"/>
</dbReference>
<gene>
    <name evidence="5" type="ORF">TrLO_g13275</name>
</gene>
<dbReference type="OrthoDB" id="188902at2759"/>
<evidence type="ECO:0000256" key="2">
    <source>
        <dbReference type="ARBA" id="ARBA00022614"/>
    </source>
</evidence>
<keyword evidence="6" id="KW-1185">Reference proteome</keyword>
<dbReference type="PANTHER" id="PTHR24113:SF12">
    <property type="entry name" value="RAN GTPASE-ACTIVATING PROTEIN 1"/>
    <property type="match status" value="1"/>
</dbReference>
<dbReference type="GO" id="GO:0006913">
    <property type="term" value="P:nucleocytoplasmic transport"/>
    <property type="evidence" value="ECO:0007669"/>
    <property type="project" value="TreeGrafter"/>
</dbReference>
<name>A0A9W7EAN1_9STRA</name>
<dbReference type="GO" id="GO:0005096">
    <property type="term" value="F:GTPase activator activity"/>
    <property type="evidence" value="ECO:0007669"/>
    <property type="project" value="UniProtKB-KW"/>
</dbReference>
<dbReference type="InterPro" id="IPR001611">
    <property type="entry name" value="Leu-rich_rpt"/>
</dbReference>
<keyword evidence="2" id="KW-0433">Leucine-rich repeat</keyword>
<feature type="compositionally biased region" description="Low complexity" evidence="4">
    <location>
        <begin position="629"/>
        <end position="638"/>
    </location>
</feature>
<accession>A0A9W7EAN1</accession>
<reference evidence="6" key="1">
    <citation type="journal article" date="2023" name="Commun. Biol.">
        <title>Genome analysis of Parmales, the sister group of diatoms, reveals the evolutionary specialization of diatoms from phago-mixotrophs to photoautotrophs.</title>
        <authorList>
            <person name="Ban H."/>
            <person name="Sato S."/>
            <person name="Yoshikawa S."/>
            <person name="Yamada K."/>
            <person name="Nakamura Y."/>
            <person name="Ichinomiya M."/>
            <person name="Sato N."/>
            <person name="Blanc-Mathieu R."/>
            <person name="Endo H."/>
            <person name="Kuwata A."/>
            <person name="Ogata H."/>
        </authorList>
    </citation>
    <scope>NUCLEOTIDE SEQUENCE [LARGE SCALE GENOMIC DNA]</scope>
    <source>
        <strain evidence="6">NIES 3700</strain>
    </source>
</reference>
<dbReference type="GO" id="GO:0005829">
    <property type="term" value="C:cytosol"/>
    <property type="evidence" value="ECO:0007669"/>
    <property type="project" value="TreeGrafter"/>
</dbReference>
<sequence>MPRRPPQWSINATKKRIEFDDSKFTNALFRNYGDADLCSVFGVLSKNANVENIKVQGCKVGDEGSRAMREGLSDNCSVLDLMFCDSVLGPKKFKRILQGMAANEELEITDLTFTNCSLDDRAIRYFDEVLISPLPDNFMICKSLSVINLENNKIGDRGAAALAYLLGSDSLLSKLLLNRNRIGDKGAKALAEKLKGNRMLHTLALGYNLVGVDGGVALAKGIEKNIHLVCLELQSNAIGAAGALEFGRVLDKAVVEKTGKKGLSTLNLSCNNIGDVGGVVMQSLAEQKIVGNLIINGNQVGVCNCKNCVLVGETDPSHWCYDVGKFDVTVLDIDDNGGNLTASNNTLDDGGLKKTELVARVVKVLALFFLLDVLHMTPAFVCFSTNKVTHLFRFLFPLVGDLPKKIGYKPPRPKIDEFGQRIIDDDPNSIRNLMKRNKAEIYEQRLEEIMGGIKDGGKMSVGAKGKRDGGDGGTGTSGVDGVDGVDGEDEEEEGRVLGEGRRGAKLKGEGVYKGVGAGMLAGIEVEDNASSGDSSSSSSGDSGLRSRSDSEEEKGWWEFEEGGGIEGGEKEKGIGDRVKTTLSPNRLTKSRGGSRGDVEGVDGGVVEAIKNETNLDTRTSSRESRRNSRQQQPQDSSDVPPPPKPKRKSVIDAKKKRFSVAELLEISKQADMVPVKMKDALGDLLTDRKKKNTRER</sequence>
<dbReference type="Proteomes" id="UP001165122">
    <property type="component" value="Unassembled WGS sequence"/>
</dbReference>
<dbReference type="InterPro" id="IPR032675">
    <property type="entry name" value="LRR_dom_sf"/>
</dbReference>
<proteinExistence type="predicted"/>
<feature type="compositionally biased region" description="Low complexity" evidence="4">
    <location>
        <begin position="530"/>
        <end position="543"/>
    </location>
</feature>
<keyword evidence="1" id="KW-0343">GTPase activation</keyword>
<keyword evidence="3" id="KW-0677">Repeat</keyword>
<evidence type="ECO:0000256" key="3">
    <source>
        <dbReference type="ARBA" id="ARBA00022737"/>
    </source>
</evidence>
<dbReference type="Gene3D" id="3.80.10.10">
    <property type="entry name" value="Ribonuclease Inhibitor"/>
    <property type="match status" value="2"/>
</dbReference>
<evidence type="ECO:0000256" key="1">
    <source>
        <dbReference type="ARBA" id="ARBA00022468"/>
    </source>
</evidence>
<feature type="compositionally biased region" description="Basic and acidic residues" evidence="4">
    <location>
        <begin position="567"/>
        <end position="579"/>
    </location>
</feature>
<evidence type="ECO:0000313" key="5">
    <source>
        <dbReference type="EMBL" id="GMH71150.1"/>
    </source>
</evidence>
<dbReference type="PANTHER" id="PTHR24113">
    <property type="entry name" value="RAN GTPASE-ACTIVATING PROTEIN 1"/>
    <property type="match status" value="1"/>
</dbReference>
<dbReference type="Pfam" id="PF13516">
    <property type="entry name" value="LRR_6"/>
    <property type="match status" value="5"/>
</dbReference>